<dbReference type="GO" id="GO:0007131">
    <property type="term" value="P:reciprocal meiotic recombination"/>
    <property type="evidence" value="ECO:0007669"/>
    <property type="project" value="TreeGrafter"/>
</dbReference>
<dbReference type="Pfam" id="PF00488">
    <property type="entry name" value="MutS_V"/>
    <property type="match status" value="1"/>
</dbReference>
<dbReference type="InterPro" id="IPR000432">
    <property type="entry name" value="DNA_mismatch_repair_MutS_C"/>
</dbReference>
<comment type="subunit">
    <text evidence="7">Heterodimer consisting of MSH2-MSH3 (MutS beta). Forms a ternary complex with MutL alpha (MLH1-PMS1).</text>
</comment>
<evidence type="ECO:0000256" key="5">
    <source>
        <dbReference type="ARBA" id="ARBA00023125"/>
    </source>
</evidence>
<feature type="region of interest" description="Disordered" evidence="10">
    <location>
        <begin position="1132"/>
        <end position="1215"/>
    </location>
</feature>
<dbReference type="PROSITE" id="PS00486">
    <property type="entry name" value="DNA_MISMATCH_REPAIR_2"/>
    <property type="match status" value="1"/>
</dbReference>
<evidence type="ECO:0000256" key="7">
    <source>
        <dbReference type="ARBA" id="ARBA00025902"/>
    </source>
</evidence>
<dbReference type="SUPFAM" id="SSF53150">
    <property type="entry name" value="DNA repair protein MutS, domain II"/>
    <property type="match status" value="1"/>
</dbReference>
<dbReference type="GO" id="GO:0030983">
    <property type="term" value="F:mismatched DNA binding"/>
    <property type="evidence" value="ECO:0007669"/>
    <property type="project" value="InterPro"/>
</dbReference>
<proteinExistence type="inferred from homology"/>
<feature type="compositionally biased region" description="Polar residues" evidence="10">
    <location>
        <begin position="1159"/>
        <end position="1174"/>
    </location>
</feature>
<evidence type="ECO:0000256" key="9">
    <source>
        <dbReference type="ARBA" id="ARBA00073774"/>
    </source>
</evidence>
<name>A0AAN6PVJ7_9PEZI</name>
<keyword evidence="13" id="KW-1185">Reference proteome</keyword>
<evidence type="ECO:0000256" key="2">
    <source>
        <dbReference type="ARBA" id="ARBA00022151"/>
    </source>
</evidence>
<dbReference type="InterPro" id="IPR027417">
    <property type="entry name" value="P-loop_NTPase"/>
</dbReference>
<feature type="region of interest" description="Disordered" evidence="10">
    <location>
        <begin position="1"/>
        <end position="129"/>
    </location>
</feature>
<dbReference type="GO" id="GO:0140664">
    <property type="term" value="F:ATP-dependent DNA damage sensor activity"/>
    <property type="evidence" value="ECO:0007669"/>
    <property type="project" value="InterPro"/>
</dbReference>
<feature type="compositionally biased region" description="Polar residues" evidence="10">
    <location>
        <begin position="16"/>
        <end position="27"/>
    </location>
</feature>
<dbReference type="GO" id="GO:0006298">
    <property type="term" value="P:mismatch repair"/>
    <property type="evidence" value="ECO:0007669"/>
    <property type="project" value="InterPro"/>
</dbReference>
<accession>A0AAN6PVJ7</accession>
<evidence type="ECO:0000256" key="8">
    <source>
        <dbReference type="ARBA" id="ARBA00029792"/>
    </source>
</evidence>
<evidence type="ECO:0000256" key="10">
    <source>
        <dbReference type="SAM" id="MobiDB-lite"/>
    </source>
</evidence>
<dbReference type="GO" id="GO:0005634">
    <property type="term" value="C:nucleus"/>
    <property type="evidence" value="ECO:0007669"/>
    <property type="project" value="TreeGrafter"/>
</dbReference>
<evidence type="ECO:0000256" key="4">
    <source>
        <dbReference type="ARBA" id="ARBA00022840"/>
    </source>
</evidence>
<feature type="region of interest" description="Disordered" evidence="10">
    <location>
        <begin position="203"/>
        <end position="251"/>
    </location>
</feature>
<sequence>MSSSMGSYGPVDRSSPPVSKNHNNWLLQQPFKHEAEPRFVGEASYNESDDVGERGTYPSISPFESFNEREHGSAASTPSSLRSEAEDNSTMGSLYFQRRGTIPPRYPLTAGTGSRSAPLSDPFAASDRPHGLHQQYYEQPMSRHPPHGADSSTAHTRGLHRRTIIPSGAGTPSMFCGQLNFPEAPSSPGIETEYAYGQSVISGPVTQTMTPTSSPYGRRMGENSTRDKRVDEPTLGFDSSSDSDSDSEHMADIDHVIRTSRRSLENGRSDLTVPSELNEEQDRVVCAISESRSSDMIGVAAINMTLGQVDLVRVVNDDRYRRLTETLWRMPIQPQTFLVLKKVVNQPTKEHWNESDGWRMVDRFAWRQDIKVIRQNLEHNFYVSCAFSAVMAYVEEETEVIFRENSLRIKYRQAADTMGLDRATITSLELFQNIRNTKGTSSTLYGLLNNTLTPQGRRMIRSALLQPSTNSREIAARHEAVEELSSNEDLFTEVRASLRRLLHIDLERSIPWVRAHIPLHDEVALIQGRHQLAMPSHGELQGAEKDLNHTLMLKAYLGGVQALQETLEAGSCASELCKWVLEKCGRENTAPIVGVIDEGIEQDAIYSKAPIDIRNNRLWAIKATPNGVLEGARQLYRDRTNELHQYVEELSKTFQDHLGTAPELRLANDNHYWLRFQWSDIKRELVMSQAPSENGRGGGSQSLRPRFLGSVQIVNGTRRKHHYDCQTLELIQRSCQIQRHADIVTAQSDTFVADLKRALLEHAEPLLAVNEAIAVLDMVCSFAHLATTQNYVRPIISDNLVLKDARHPVVEARRPNFVPNDVYSGDNGGRFQVVTGGNMSGKSTFIRTIALIQIMAQMGSFVPATYAAIPICGRLFTRLSTEDKPESNLGTFAVEMSEMNMILRQVSKDSMVIVDELGRGTSTKEGLAIALSMTEELIKKGCRVFFATHFTELARVLNSTKPESVLSIHLSSDSNKDADVAQISLPHTLAPGPVKNEDYGLDLSRRFLFERVVNNAERVCKFLRDGNSIKAPGPATRTMKQNKLILALPDLLKQAVSSTMDDSALGSYVKKLQTEFTIRMNIAADDDAQGPPTDDMTRTTVDPPLLEKPSEEELEEWKKKCDEGERRVMHANMAHTQDKKHSVSDEEGLDYPHKKKSKPTNGAASLMSQPTPINRGSLIDELRRGGACTPIMTIARVGPPPISSSDADSIMEEAP</sequence>
<dbReference type="InterPro" id="IPR036678">
    <property type="entry name" value="MutS_con_dom_sf"/>
</dbReference>
<dbReference type="GO" id="GO:0005524">
    <property type="term" value="F:ATP binding"/>
    <property type="evidence" value="ECO:0007669"/>
    <property type="project" value="UniProtKB-KW"/>
</dbReference>
<feature type="non-terminal residue" evidence="12">
    <location>
        <position position="1215"/>
    </location>
</feature>
<dbReference type="Pfam" id="PF05192">
    <property type="entry name" value="MutS_III"/>
    <property type="match status" value="1"/>
</dbReference>
<gene>
    <name evidence="12" type="ORF">N658DRAFT_454814</name>
</gene>
<dbReference type="PANTHER" id="PTHR11361:SF21">
    <property type="entry name" value="MUTS PROTEIN HOMOLOG 4"/>
    <property type="match status" value="1"/>
</dbReference>
<keyword evidence="3" id="KW-0547">Nucleotide-binding</keyword>
<organism evidence="12 13">
    <name type="scientific">Parathielavia hyrcaniae</name>
    <dbReference type="NCBI Taxonomy" id="113614"/>
    <lineage>
        <taxon>Eukaryota</taxon>
        <taxon>Fungi</taxon>
        <taxon>Dikarya</taxon>
        <taxon>Ascomycota</taxon>
        <taxon>Pezizomycotina</taxon>
        <taxon>Sordariomycetes</taxon>
        <taxon>Sordariomycetidae</taxon>
        <taxon>Sordariales</taxon>
        <taxon>Chaetomiaceae</taxon>
        <taxon>Parathielavia</taxon>
    </lineage>
</organism>
<dbReference type="AlphaFoldDB" id="A0AAN6PVJ7"/>
<dbReference type="InterPro" id="IPR036187">
    <property type="entry name" value="DNA_mismatch_repair_MutS_sf"/>
</dbReference>
<evidence type="ECO:0000313" key="12">
    <source>
        <dbReference type="EMBL" id="KAK4098573.1"/>
    </source>
</evidence>
<keyword evidence="6" id="KW-0469">Meiosis</keyword>
<keyword evidence="4" id="KW-0067">ATP-binding</keyword>
<reference evidence="12" key="1">
    <citation type="journal article" date="2023" name="Mol. Phylogenet. Evol.">
        <title>Genome-scale phylogeny and comparative genomics of the fungal order Sordariales.</title>
        <authorList>
            <person name="Hensen N."/>
            <person name="Bonometti L."/>
            <person name="Westerberg I."/>
            <person name="Brannstrom I.O."/>
            <person name="Guillou S."/>
            <person name="Cros-Aarteil S."/>
            <person name="Calhoun S."/>
            <person name="Haridas S."/>
            <person name="Kuo A."/>
            <person name="Mondo S."/>
            <person name="Pangilinan J."/>
            <person name="Riley R."/>
            <person name="LaButti K."/>
            <person name="Andreopoulos B."/>
            <person name="Lipzen A."/>
            <person name="Chen C."/>
            <person name="Yan M."/>
            <person name="Daum C."/>
            <person name="Ng V."/>
            <person name="Clum A."/>
            <person name="Steindorff A."/>
            <person name="Ohm R.A."/>
            <person name="Martin F."/>
            <person name="Silar P."/>
            <person name="Natvig D.O."/>
            <person name="Lalanne C."/>
            <person name="Gautier V."/>
            <person name="Ament-Velasquez S.L."/>
            <person name="Kruys A."/>
            <person name="Hutchinson M.I."/>
            <person name="Powell A.J."/>
            <person name="Barry K."/>
            <person name="Miller A.N."/>
            <person name="Grigoriev I.V."/>
            <person name="Debuchy R."/>
            <person name="Gladieux P."/>
            <person name="Hiltunen Thoren M."/>
            <person name="Johannesson H."/>
        </authorList>
    </citation>
    <scope>NUCLEOTIDE SEQUENCE</scope>
    <source>
        <strain evidence="12">CBS 757.83</strain>
    </source>
</reference>
<reference evidence="12" key="2">
    <citation type="submission" date="2023-05" db="EMBL/GenBank/DDBJ databases">
        <authorList>
            <consortium name="Lawrence Berkeley National Laboratory"/>
            <person name="Steindorff A."/>
            <person name="Hensen N."/>
            <person name="Bonometti L."/>
            <person name="Westerberg I."/>
            <person name="Brannstrom I.O."/>
            <person name="Guillou S."/>
            <person name="Cros-Aarteil S."/>
            <person name="Calhoun S."/>
            <person name="Haridas S."/>
            <person name="Kuo A."/>
            <person name="Mondo S."/>
            <person name="Pangilinan J."/>
            <person name="Riley R."/>
            <person name="Labutti K."/>
            <person name="Andreopoulos B."/>
            <person name="Lipzen A."/>
            <person name="Chen C."/>
            <person name="Yanf M."/>
            <person name="Daum C."/>
            <person name="Ng V."/>
            <person name="Clum A."/>
            <person name="Ohm R."/>
            <person name="Martin F."/>
            <person name="Silar P."/>
            <person name="Natvig D."/>
            <person name="Lalanne C."/>
            <person name="Gautier V."/>
            <person name="Ament-Velasquez S.L."/>
            <person name="Kruys A."/>
            <person name="Hutchinson M.I."/>
            <person name="Powell A.J."/>
            <person name="Barry K."/>
            <person name="Miller A.N."/>
            <person name="Grigoriev I.V."/>
            <person name="Debuchy R."/>
            <person name="Gladieux P."/>
            <person name="Thoren M.H."/>
            <person name="Johannesson H."/>
        </authorList>
    </citation>
    <scope>NUCLEOTIDE SEQUENCE</scope>
    <source>
        <strain evidence="12">CBS 757.83</strain>
    </source>
</reference>
<dbReference type="FunFam" id="3.40.50.300:FF:000870">
    <property type="entry name" value="MutS protein homolog 4"/>
    <property type="match status" value="1"/>
</dbReference>
<dbReference type="PANTHER" id="PTHR11361">
    <property type="entry name" value="DNA MISMATCH REPAIR PROTEIN MUTS FAMILY MEMBER"/>
    <property type="match status" value="1"/>
</dbReference>
<dbReference type="InterPro" id="IPR045076">
    <property type="entry name" value="MutS"/>
</dbReference>
<evidence type="ECO:0000259" key="11">
    <source>
        <dbReference type="PROSITE" id="PS00486"/>
    </source>
</evidence>
<dbReference type="Gene3D" id="1.10.1420.10">
    <property type="match status" value="1"/>
</dbReference>
<evidence type="ECO:0000256" key="1">
    <source>
        <dbReference type="ARBA" id="ARBA00007094"/>
    </source>
</evidence>
<keyword evidence="5" id="KW-0238">DNA-binding</keyword>
<comment type="caution">
    <text evidence="12">The sequence shown here is derived from an EMBL/GenBank/DDBJ whole genome shotgun (WGS) entry which is preliminary data.</text>
</comment>
<dbReference type="Proteomes" id="UP001305647">
    <property type="component" value="Unassembled WGS sequence"/>
</dbReference>
<dbReference type="SMART" id="SM00533">
    <property type="entry name" value="MUTSd"/>
    <property type="match status" value="1"/>
</dbReference>
<dbReference type="InterPro" id="IPR007696">
    <property type="entry name" value="DNA_mismatch_repair_MutS_core"/>
</dbReference>
<dbReference type="SUPFAM" id="SSF52540">
    <property type="entry name" value="P-loop containing nucleoside triphosphate hydrolases"/>
    <property type="match status" value="1"/>
</dbReference>
<dbReference type="EMBL" id="MU863657">
    <property type="protein sequence ID" value="KAK4098573.1"/>
    <property type="molecule type" value="Genomic_DNA"/>
</dbReference>
<dbReference type="SUPFAM" id="SSF48334">
    <property type="entry name" value="DNA repair protein MutS, domain III"/>
    <property type="match status" value="1"/>
</dbReference>
<comment type="similarity">
    <text evidence="1">Belongs to the DNA mismatch repair MutS family. MSH3 subfamily.</text>
</comment>
<protein>
    <recommendedName>
        <fullName evidence="2 9">DNA mismatch repair protein MSH3</fullName>
    </recommendedName>
    <alternativeName>
        <fullName evidence="2 9">DNA mismatch repair protein MSH3</fullName>
    </alternativeName>
    <alternativeName>
        <fullName evidence="8">MutS protein homolog 3</fullName>
    </alternativeName>
</protein>
<feature type="region of interest" description="Disordered" evidence="10">
    <location>
        <begin position="1085"/>
        <end position="1114"/>
    </location>
</feature>
<feature type="domain" description="DNA mismatch repair proteins mutS family" evidence="11">
    <location>
        <begin position="910"/>
        <end position="926"/>
    </location>
</feature>
<dbReference type="SMART" id="SM00534">
    <property type="entry name" value="MUTSac"/>
    <property type="match status" value="1"/>
</dbReference>
<feature type="compositionally biased region" description="Basic and acidic residues" evidence="10">
    <location>
        <begin position="219"/>
        <end position="232"/>
    </location>
</feature>
<evidence type="ECO:0000256" key="3">
    <source>
        <dbReference type="ARBA" id="ARBA00022741"/>
    </source>
</evidence>
<feature type="compositionally biased region" description="Polar residues" evidence="10">
    <location>
        <begin position="203"/>
        <end position="215"/>
    </location>
</feature>
<evidence type="ECO:0000256" key="6">
    <source>
        <dbReference type="ARBA" id="ARBA00023254"/>
    </source>
</evidence>
<dbReference type="Gene3D" id="3.40.50.300">
    <property type="entry name" value="P-loop containing nucleotide triphosphate hydrolases"/>
    <property type="match status" value="1"/>
</dbReference>
<feature type="compositionally biased region" description="Polar residues" evidence="10">
    <location>
        <begin position="74"/>
        <end position="92"/>
    </location>
</feature>
<evidence type="ECO:0000313" key="13">
    <source>
        <dbReference type="Proteomes" id="UP001305647"/>
    </source>
</evidence>